<accession>A0A6S7HSS7</accession>
<dbReference type="SUPFAM" id="SSF51126">
    <property type="entry name" value="Pectin lyase-like"/>
    <property type="match status" value="1"/>
</dbReference>
<dbReference type="EMBL" id="CACRXK020006185">
    <property type="protein sequence ID" value="CAB4008634.1"/>
    <property type="molecule type" value="Genomic_DNA"/>
</dbReference>
<keyword evidence="2" id="KW-1185">Reference proteome</keyword>
<name>A0A6S7HSS7_PARCT</name>
<dbReference type="InterPro" id="IPR011050">
    <property type="entry name" value="Pectin_lyase_fold/virulence"/>
</dbReference>
<evidence type="ECO:0000313" key="2">
    <source>
        <dbReference type="Proteomes" id="UP001152795"/>
    </source>
</evidence>
<proteinExistence type="predicted"/>
<dbReference type="AlphaFoldDB" id="A0A6S7HSS7"/>
<protein>
    <submittedName>
        <fullName evidence="1">Uncharacterized protein</fullName>
    </submittedName>
</protein>
<gene>
    <name evidence="1" type="ORF">PACLA_8A013441</name>
</gene>
<organism evidence="1 2">
    <name type="scientific">Paramuricea clavata</name>
    <name type="common">Red gorgonian</name>
    <name type="synonym">Violescent sea-whip</name>
    <dbReference type="NCBI Taxonomy" id="317549"/>
    <lineage>
        <taxon>Eukaryota</taxon>
        <taxon>Metazoa</taxon>
        <taxon>Cnidaria</taxon>
        <taxon>Anthozoa</taxon>
        <taxon>Octocorallia</taxon>
        <taxon>Malacalcyonacea</taxon>
        <taxon>Plexauridae</taxon>
        <taxon>Paramuricea</taxon>
    </lineage>
</organism>
<sequence length="530" mass="60617">MDWQSSAVIVEIQFQRYYYSNNRVKIFLTSRPRSSLESNIHVISNVTIRRFTNTGISLDVNHDTTVIKNCLITNANANCVSVSGERSAVELLNNTFQDNGNSAYATSVLVSSINYYVSFYANGNTFYNNNVTKMLKLFITYDVARTVIKIANNDILNNTCENLVDVEYAGNSYASSLRSSQTISLANNYWRHNQMRSTSVILKRTNNWYCTGYIINVLLMENDFLDNIGLGIVNIQSLFSSGRGIVDIQYLSTSIIVNSNFLQRNVLEKSAIVAALQGYNNDISLLHNRLFNNTAEKLVDVTGNGPMVVIRDNSMVHNEIDKSIFDLVTGIDIPYLTHYRVASNISLLHNSFFNNTAEKLVNVVGKSRKVVIHDNSMMHNEVDKSILNAYGADSFKFTRNSLIANGLRRRYLSLPYNAIYNVSAVICSSKIIRTSLNENFFENPLFPWELIFTQTFKPYEIDGKYNWWGSKDEKEIILRIFDFRWRNYLPRLNFSPFLASANLSDVFTGETKVNFRNDSVERRQADLWRH</sequence>
<dbReference type="Proteomes" id="UP001152795">
    <property type="component" value="Unassembled WGS sequence"/>
</dbReference>
<evidence type="ECO:0000313" key="1">
    <source>
        <dbReference type="EMBL" id="CAB4008634.1"/>
    </source>
</evidence>
<comment type="caution">
    <text evidence="1">The sequence shown here is derived from an EMBL/GenBank/DDBJ whole genome shotgun (WGS) entry which is preliminary data.</text>
</comment>
<reference evidence="1" key="1">
    <citation type="submission" date="2020-04" db="EMBL/GenBank/DDBJ databases">
        <authorList>
            <person name="Alioto T."/>
            <person name="Alioto T."/>
            <person name="Gomez Garrido J."/>
        </authorList>
    </citation>
    <scope>NUCLEOTIDE SEQUENCE</scope>
    <source>
        <strain evidence="1">A484AB</strain>
    </source>
</reference>